<keyword evidence="6" id="KW-0406">Ion transport</keyword>
<dbReference type="GO" id="GO:0015344">
    <property type="term" value="F:siderophore uptake transmembrane transporter activity"/>
    <property type="evidence" value="ECO:0007669"/>
    <property type="project" value="TreeGrafter"/>
</dbReference>
<accession>A0A1M5HU64</accession>
<evidence type="ECO:0000256" key="9">
    <source>
        <dbReference type="ARBA" id="ARBA00023237"/>
    </source>
</evidence>
<keyword evidence="3 10" id="KW-1134">Transmembrane beta strand</keyword>
<dbReference type="InterPro" id="IPR039426">
    <property type="entry name" value="TonB-dep_rcpt-like"/>
</dbReference>
<dbReference type="Proteomes" id="UP000184368">
    <property type="component" value="Unassembled WGS sequence"/>
</dbReference>
<dbReference type="InterPro" id="IPR012910">
    <property type="entry name" value="Plug_dom"/>
</dbReference>
<evidence type="ECO:0000256" key="4">
    <source>
        <dbReference type="ARBA" id="ARBA00022692"/>
    </source>
</evidence>
<evidence type="ECO:0000256" key="7">
    <source>
        <dbReference type="ARBA" id="ARBA00023077"/>
    </source>
</evidence>
<evidence type="ECO:0000256" key="1">
    <source>
        <dbReference type="ARBA" id="ARBA00004571"/>
    </source>
</evidence>
<evidence type="ECO:0000256" key="10">
    <source>
        <dbReference type="PROSITE-ProRule" id="PRU01360"/>
    </source>
</evidence>
<evidence type="ECO:0000313" key="15">
    <source>
        <dbReference type="Proteomes" id="UP000184368"/>
    </source>
</evidence>
<evidence type="ECO:0000256" key="5">
    <source>
        <dbReference type="ARBA" id="ARBA00022729"/>
    </source>
</evidence>
<dbReference type="EMBL" id="FQUO01000020">
    <property type="protein sequence ID" value="SHG19480.1"/>
    <property type="molecule type" value="Genomic_DNA"/>
</dbReference>
<dbReference type="GO" id="GO:0044718">
    <property type="term" value="P:siderophore transmembrane transport"/>
    <property type="evidence" value="ECO:0007669"/>
    <property type="project" value="TreeGrafter"/>
</dbReference>
<evidence type="ECO:0000256" key="3">
    <source>
        <dbReference type="ARBA" id="ARBA00022452"/>
    </source>
</evidence>
<keyword evidence="7 11" id="KW-0798">TonB box</keyword>
<protein>
    <submittedName>
        <fullName evidence="14">Fe(3+) dicitrate transport protein</fullName>
    </submittedName>
</protein>
<comment type="similarity">
    <text evidence="10 11">Belongs to the TonB-dependent receptor family.</text>
</comment>
<feature type="domain" description="TonB-dependent receptor plug" evidence="13">
    <location>
        <begin position="67"/>
        <end position="150"/>
    </location>
</feature>
<proteinExistence type="inferred from homology"/>
<dbReference type="InterPro" id="IPR036942">
    <property type="entry name" value="Beta-barrel_TonB_sf"/>
</dbReference>
<evidence type="ECO:0000256" key="6">
    <source>
        <dbReference type="ARBA" id="ARBA00023065"/>
    </source>
</evidence>
<dbReference type="PANTHER" id="PTHR30069">
    <property type="entry name" value="TONB-DEPENDENT OUTER MEMBRANE RECEPTOR"/>
    <property type="match status" value="1"/>
</dbReference>
<evidence type="ECO:0000259" key="13">
    <source>
        <dbReference type="Pfam" id="PF07715"/>
    </source>
</evidence>
<feature type="domain" description="TonB-dependent receptor-like beta-barrel" evidence="12">
    <location>
        <begin position="258"/>
        <end position="682"/>
    </location>
</feature>
<evidence type="ECO:0000259" key="12">
    <source>
        <dbReference type="Pfam" id="PF00593"/>
    </source>
</evidence>
<dbReference type="InterPro" id="IPR037066">
    <property type="entry name" value="Plug_dom_sf"/>
</dbReference>
<dbReference type="PROSITE" id="PS52016">
    <property type="entry name" value="TONB_DEPENDENT_REC_3"/>
    <property type="match status" value="1"/>
</dbReference>
<dbReference type="GO" id="GO:0009279">
    <property type="term" value="C:cell outer membrane"/>
    <property type="evidence" value="ECO:0007669"/>
    <property type="project" value="UniProtKB-SubCell"/>
</dbReference>
<dbReference type="PANTHER" id="PTHR30069:SF53">
    <property type="entry name" value="COLICIN I RECEPTOR-RELATED"/>
    <property type="match status" value="1"/>
</dbReference>
<dbReference type="Pfam" id="PF07715">
    <property type="entry name" value="Plug"/>
    <property type="match status" value="1"/>
</dbReference>
<dbReference type="Pfam" id="PF00593">
    <property type="entry name" value="TonB_dep_Rec_b-barrel"/>
    <property type="match status" value="1"/>
</dbReference>
<dbReference type="InterPro" id="IPR000531">
    <property type="entry name" value="Beta-barrel_TonB"/>
</dbReference>
<organism evidence="14 15">
    <name type="scientific">Cnuella takakiae</name>
    <dbReference type="NCBI Taxonomy" id="1302690"/>
    <lineage>
        <taxon>Bacteria</taxon>
        <taxon>Pseudomonadati</taxon>
        <taxon>Bacteroidota</taxon>
        <taxon>Chitinophagia</taxon>
        <taxon>Chitinophagales</taxon>
        <taxon>Chitinophagaceae</taxon>
        <taxon>Cnuella</taxon>
    </lineage>
</organism>
<keyword evidence="2 10" id="KW-0813">Transport</keyword>
<evidence type="ECO:0000313" key="14">
    <source>
        <dbReference type="EMBL" id="SHG19480.1"/>
    </source>
</evidence>
<evidence type="ECO:0000256" key="11">
    <source>
        <dbReference type="RuleBase" id="RU003357"/>
    </source>
</evidence>
<evidence type="ECO:0000256" key="2">
    <source>
        <dbReference type="ARBA" id="ARBA00022448"/>
    </source>
</evidence>
<keyword evidence="4 10" id="KW-0812">Transmembrane</keyword>
<dbReference type="SUPFAM" id="SSF56935">
    <property type="entry name" value="Porins"/>
    <property type="match status" value="1"/>
</dbReference>
<gene>
    <name evidence="14" type="ORF">SAMN05444008_12061</name>
</gene>
<dbReference type="AlphaFoldDB" id="A0A1M5HU64"/>
<dbReference type="Gene3D" id="2.40.170.20">
    <property type="entry name" value="TonB-dependent receptor, beta-barrel domain"/>
    <property type="match status" value="1"/>
</dbReference>
<evidence type="ECO:0000256" key="8">
    <source>
        <dbReference type="ARBA" id="ARBA00023136"/>
    </source>
</evidence>
<reference evidence="14 15" key="1">
    <citation type="submission" date="2016-11" db="EMBL/GenBank/DDBJ databases">
        <authorList>
            <person name="Jaros S."/>
            <person name="Januszkiewicz K."/>
            <person name="Wedrychowicz H."/>
        </authorList>
    </citation>
    <scope>NUCLEOTIDE SEQUENCE [LARGE SCALE GENOMIC DNA]</scope>
    <source>
        <strain evidence="14 15">DSM 26897</strain>
    </source>
</reference>
<keyword evidence="5" id="KW-0732">Signal</keyword>
<comment type="subcellular location">
    <subcellularLocation>
        <location evidence="1 10">Cell outer membrane</location>
        <topology evidence="1 10">Multi-pass membrane protein</topology>
    </subcellularLocation>
</comment>
<keyword evidence="15" id="KW-1185">Reference proteome</keyword>
<name>A0A1M5HU64_9BACT</name>
<keyword evidence="9 10" id="KW-0998">Cell outer membrane</keyword>
<sequence length="717" mass="80024">MGFATLCYAQEQDDSTFAKKIDEVIIRSWMRRDIQRMSEEQNGVLVGGKKNEVINLGAANANIAIKTGRQLFAKVPGVFVYDMDGSGNQLNIATRGLDPHRSWEYNVRQNGVIINSDMYGYPASHYSAPMESFEKIELVRGTGSLQYGAQFGGMINYATKKPDSTRPFSFESVSTVGSFGLVSTYNAVSGTSKRFSYYGYYYKRHSTGYRRNSQSDADAQFVQLQYRISDKASLKAEFGHSRYLYQIPGSLNDSMFKVDPTTSTRSRNYFSPDIYVPSLSLDWKLAKRTKLVAIASGLFGSRSSVMLDAFADVPDTINRTTGVYRNRQVDIDNFNSRTLELRFLHEYRFGSVSSKLATGVLYMNNDLQRRQLGKGTTGLDYDLTLVDPGFVRDLRFRTGNIALFAENAFHFGPKLVVSPGLRFEKGTSKMRGSIRYYNPGELPTDIKHSFLLAGVSTQYSIDKENAFYGGISQAYRPVLFKDIIPSTTYEQVDKNLKDASGYNAEAGVRGRLGHLQYDVSLFSVLYKNRMGTLVFQDNTGQTYTFRTNIGDSRTNGVEAFVQYKFRVAGHLYAGLFTSTSYMNAMYVSGVLSTGSENKSVVGNKVEAVPDWISRNGLDLLYKGLSITVLYNYTAHSYSDALNTKAPAPNGAKGLVPSYSIWDVNVSLKTNTFLSVRAGVNNLLDKQYFTKRPTMYPGAGIWPSDGRNAYVTIGLDLK</sequence>
<keyword evidence="8 10" id="KW-0472">Membrane</keyword>
<dbReference type="STRING" id="1302690.BUE76_00180"/>
<dbReference type="Gene3D" id="2.170.130.10">
    <property type="entry name" value="TonB-dependent receptor, plug domain"/>
    <property type="match status" value="1"/>
</dbReference>